<evidence type="ECO:0000256" key="1">
    <source>
        <dbReference type="ARBA" id="ARBA00022723"/>
    </source>
</evidence>
<feature type="region of interest" description="Disordered" evidence="6">
    <location>
        <begin position="764"/>
        <end position="817"/>
    </location>
</feature>
<keyword evidence="1 4" id="KW-0479">Metal-binding</keyword>
<feature type="coiled-coil region" evidence="5">
    <location>
        <begin position="465"/>
        <end position="499"/>
    </location>
</feature>
<feature type="region of interest" description="Disordered" evidence="6">
    <location>
        <begin position="1"/>
        <end position="41"/>
    </location>
</feature>
<evidence type="ECO:0000256" key="4">
    <source>
        <dbReference type="PROSITE-ProRule" id="PRU00207"/>
    </source>
</evidence>
<evidence type="ECO:0000259" key="7">
    <source>
        <dbReference type="PROSITE" id="PS50145"/>
    </source>
</evidence>
<feature type="compositionally biased region" description="Pro residues" evidence="6">
    <location>
        <begin position="13"/>
        <end position="25"/>
    </location>
</feature>
<dbReference type="OrthoDB" id="193703at2759"/>
<feature type="compositionally biased region" description="Basic and acidic residues" evidence="6">
    <location>
        <begin position="772"/>
        <end position="788"/>
    </location>
</feature>
<evidence type="ECO:0000313" key="8">
    <source>
        <dbReference type="EMBL" id="GMI45555.1"/>
    </source>
</evidence>
<dbReference type="InterPro" id="IPR013083">
    <property type="entry name" value="Znf_RING/FYVE/PHD"/>
</dbReference>
<feature type="compositionally biased region" description="Polar residues" evidence="6">
    <location>
        <begin position="700"/>
        <end position="709"/>
    </location>
</feature>
<keyword evidence="5" id="KW-0175">Coiled coil</keyword>
<evidence type="ECO:0000256" key="6">
    <source>
        <dbReference type="SAM" id="MobiDB-lite"/>
    </source>
</evidence>
<feature type="domain" description="TRAF-type" evidence="7">
    <location>
        <begin position="360"/>
        <end position="397"/>
    </location>
</feature>
<dbReference type="Gene3D" id="3.30.40.10">
    <property type="entry name" value="Zinc/RING finger domain, C3HC4 (zinc finger)"/>
    <property type="match status" value="3"/>
</dbReference>
<dbReference type="InterPro" id="IPR001293">
    <property type="entry name" value="Znf_TRAF"/>
</dbReference>
<dbReference type="SUPFAM" id="SSF49899">
    <property type="entry name" value="Concanavalin A-like lectins/glucanases"/>
    <property type="match status" value="1"/>
</dbReference>
<dbReference type="Proteomes" id="UP001165065">
    <property type="component" value="Unassembled WGS sequence"/>
</dbReference>
<keyword evidence="9" id="KW-1185">Reference proteome</keyword>
<feature type="region of interest" description="Disordered" evidence="6">
    <location>
        <begin position="268"/>
        <end position="293"/>
    </location>
</feature>
<comment type="caution">
    <text evidence="8">The sequence shown here is derived from an EMBL/GenBank/DDBJ whole genome shotgun (WGS) entry which is preliminary data.</text>
</comment>
<dbReference type="Pfam" id="PF13385">
    <property type="entry name" value="Laminin_G_3"/>
    <property type="match status" value="1"/>
</dbReference>
<evidence type="ECO:0000256" key="5">
    <source>
        <dbReference type="SAM" id="Coils"/>
    </source>
</evidence>
<evidence type="ECO:0000313" key="9">
    <source>
        <dbReference type="Proteomes" id="UP001165065"/>
    </source>
</evidence>
<keyword evidence="3 4" id="KW-0862">Zinc</keyword>
<feature type="domain" description="TRAF-type" evidence="7">
    <location>
        <begin position="1089"/>
        <end position="1127"/>
    </location>
</feature>
<feature type="region of interest" description="Disordered" evidence="6">
    <location>
        <begin position="668"/>
        <end position="732"/>
    </location>
</feature>
<feature type="zinc finger region" description="TRAF-type" evidence="4">
    <location>
        <begin position="1089"/>
        <end position="1127"/>
    </location>
</feature>
<feature type="region of interest" description="Disordered" evidence="6">
    <location>
        <begin position="147"/>
        <end position="189"/>
    </location>
</feature>
<gene>
    <name evidence="8" type="ORF">TrCOL_g7776</name>
</gene>
<dbReference type="Pfam" id="PF02176">
    <property type="entry name" value="zf-TRAF"/>
    <property type="match status" value="2"/>
</dbReference>
<feature type="compositionally biased region" description="Basic and acidic residues" evidence="6">
    <location>
        <begin position="268"/>
        <end position="285"/>
    </location>
</feature>
<dbReference type="EMBL" id="BRYA01000254">
    <property type="protein sequence ID" value="GMI45555.1"/>
    <property type="molecule type" value="Genomic_DNA"/>
</dbReference>
<reference evidence="9" key="1">
    <citation type="journal article" date="2023" name="Commun. Biol.">
        <title>Genome analysis of Parmales, the sister group of diatoms, reveals the evolutionary specialization of diatoms from phago-mixotrophs to photoautotrophs.</title>
        <authorList>
            <person name="Ban H."/>
            <person name="Sato S."/>
            <person name="Yoshikawa S."/>
            <person name="Yamada K."/>
            <person name="Nakamura Y."/>
            <person name="Ichinomiya M."/>
            <person name="Sato N."/>
            <person name="Blanc-Mathieu R."/>
            <person name="Endo H."/>
            <person name="Kuwata A."/>
            <person name="Ogata H."/>
        </authorList>
    </citation>
    <scope>NUCLEOTIDE SEQUENCE [LARGE SCALE GENOMIC DNA]</scope>
</reference>
<dbReference type="PANTHER" id="PTHR10131:SF94">
    <property type="entry name" value="TNF RECEPTOR-ASSOCIATED FACTOR 4"/>
    <property type="match status" value="1"/>
</dbReference>
<accession>A0A9W7GKK6</accession>
<feature type="compositionally biased region" description="Basic residues" evidence="6">
    <location>
        <begin position="789"/>
        <end position="814"/>
    </location>
</feature>
<dbReference type="SUPFAM" id="SSF49599">
    <property type="entry name" value="TRAF domain-like"/>
    <property type="match status" value="3"/>
</dbReference>
<dbReference type="PANTHER" id="PTHR10131">
    <property type="entry name" value="TNF RECEPTOR ASSOCIATED FACTOR"/>
    <property type="match status" value="1"/>
</dbReference>
<feature type="zinc finger region" description="TRAF-type" evidence="4">
    <location>
        <begin position="360"/>
        <end position="397"/>
    </location>
</feature>
<dbReference type="PROSITE" id="PS50145">
    <property type="entry name" value="ZF_TRAF"/>
    <property type="match status" value="2"/>
</dbReference>
<dbReference type="Gene3D" id="2.60.120.200">
    <property type="match status" value="1"/>
</dbReference>
<dbReference type="GO" id="GO:0008270">
    <property type="term" value="F:zinc ion binding"/>
    <property type="evidence" value="ECO:0007669"/>
    <property type="project" value="UniProtKB-KW"/>
</dbReference>
<dbReference type="AlphaFoldDB" id="A0A9W7GKK6"/>
<feature type="compositionally biased region" description="Basic residues" evidence="6">
    <location>
        <begin position="175"/>
        <end position="188"/>
    </location>
</feature>
<evidence type="ECO:0000256" key="2">
    <source>
        <dbReference type="ARBA" id="ARBA00022771"/>
    </source>
</evidence>
<feature type="region of interest" description="Disordered" evidence="6">
    <location>
        <begin position="1171"/>
        <end position="1192"/>
    </location>
</feature>
<protein>
    <recommendedName>
        <fullName evidence="7">TRAF-type domain-containing protein</fullName>
    </recommendedName>
</protein>
<dbReference type="InterPro" id="IPR013320">
    <property type="entry name" value="ConA-like_dom_sf"/>
</dbReference>
<keyword evidence="2 4" id="KW-0863">Zinc-finger</keyword>
<name>A0A9W7GKK6_9STRA</name>
<proteinExistence type="predicted"/>
<organism evidence="8 9">
    <name type="scientific">Triparma columacea</name>
    <dbReference type="NCBI Taxonomy" id="722753"/>
    <lineage>
        <taxon>Eukaryota</taxon>
        <taxon>Sar</taxon>
        <taxon>Stramenopiles</taxon>
        <taxon>Ochrophyta</taxon>
        <taxon>Bolidophyceae</taxon>
        <taxon>Parmales</taxon>
        <taxon>Triparmaceae</taxon>
        <taxon>Triparma</taxon>
    </lineage>
</organism>
<sequence length="1192" mass="135945">MASPFSPSGGGLPIPPGPETSPPNTTPLASFLTTDDKPLPTSFKAEREELMRTNRLNLFPYCLRSDEKMQITYSPVKYLRAEKEHDEHAKELAAQGIDESAKLSFGVPQKTQSQLQLENDAMEMANIQAQLDRLEVEKERWKADLKQDAKEEKMRATKAGVSGLMPEKANESKMKRPLPSKPKKKKKQVNHEIELNSTANMIDCPNCCGMMIRIQDVPKHEKSCTHRTVTCPEPGCMDKVLFCDIALHKRTSCKVAMHRRTLLEEKAVREREDERKAKEAAESPQKRKPKSAEQLLREKIDAERVANSRAREIMSRELRHMRMEDHRTSRREFDAQFFDPFENDPNLEERAEKARRRQDEVECPNCGEPVVAMWLQKHIKTLCLNRRVPCRNWELGCPAMVRLRDRINHETVDHLLKPRSCLRLTGNTGYIDINEDEDIRPPWTAEFWVYRAPTLECAITTCRKAMEAKGEKEKLQRIAEESNKNLQKGEEMLAELAMRVAKKRTTEIMKEKEKVTEQLIIMAKENEDKIRAAAHKKEEFRMLIKDASRLCKDMDKEKVDYDLLVNDLGPEESDAVVEVEETEEEKARKADELALSKITQEEREAVLRYRKMLETKKPLQAVEHMMVQEGMDKEYLEALVFPKNMLVEEEQAVVAEGAKIPILAEETKRSETETNTPNPSVAADVTFDPNMIPKTPDVPYSTQLDSQIEGTPPATAASSNRPFTATDKMAPPPPIDWHGDGASFVQYIHTEALQVSMFERQEEESLQASAHAKAEAKRIEKEEREAKAKGKGKGKKVGKGKRSKADRKDKRKKHREEVHGVRLEEQIRQETVGTGGIDICASSKKFKLALALGAAGKPGFCVAGKGEYTMDTTQTVPRGRWVHMTYVAEEKRGRVLIYVDGRCIGYRDHVKCALPMKFIGSDSHSMQGFIQEVRYWAVARNKAEIRQYMHELLPLDAPQHGLLGCWTLEEGEGRYSFDVTEQRYQNRICGRGTKWVTAEDLGCEPPSPSWKARACCKVEIKRAKLAKAGRQQLSFVDCPYGCGVRLQKKDVRFHTEWMCKEIVKEPPDWLHREEVRKRAALAEEGKKQMVEVECPMGCDVILKKKDVQKHIKNDCPYRLGRCKNPGCGAMIPLIRLDAHEKFFCESDYAMAKKAMVRKVREKSGYPTPWRLWDEHAPGVGGGDGADTRDDGE</sequence>
<evidence type="ECO:0000256" key="3">
    <source>
        <dbReference type="ARBA" id="ARBA00022833"/>
    </source>
</evidence>